<sequence>MHPDNINALKASAEYFLVPLPLAISLASCALCDA</sequence>
<accession>E4PK29</accession>
<proteinExistence type="predicted"/>
<organism evidence="1 2">
    <name type="scientific">Marinobacter adhaerens (strain DSM 23420 / HP15)</name>
    <dbReference type="NCBI Taxonomy" id="225937"/>
    <lineage>
        <taxon>Bacteria</taxon>
        <taxon>Pseudomonadati</taxon>
        <taxon>Pseudomonadota</taxon>
        <taxon>Gammaproteobacteria</taxon>
        <taxon>Pseudomonadales</taxon>
        <taxon>Marinobacteraceae</taxon>
        <taxon>Marinobacter</taxon>
    </lineage>
</organism>
<gene>
    <name evidence="1" type="ordered locus">HP15_195</name>
</gene>
<dbReference type="HOGENOM" id="CLU_3374519_0_0_6"/>
<dbReference type="EMBL" id="CP001978">
    <property type="protein sequence ID" value="ADP95959.1"/>
    <property type="molecule type" value="Genomic_DNA"/>
</dbReference>
<reference evidence="2" key="2">
    <citation type="submission" date="2010-02" db="EMBL/GenBank/DDBJ databases">
        <title>Complete genome sequence of Marinobacter adhaerens type strain (HP15).</title>
        <authorList>
            <person name="Gaerdes A.A.M."/>
            <person name="Kaeppel E."/>
            <person name="Shezad A."/>
            <person name="Seebah S."/>
            <person name="Teeling H."/>
            <person name="Yarza P."/>
            <person name="Gloeckner F.O."/>
            <person name="Ullrich M.S."/>
        </authorList>
    </citation>
    <scope>NUCLEOTIDE SEQUENCE [LARGE SCALE GENOMIC DNA]</scope>
    <source>
        <strain evidence="2">DSM 23420 / HP15</strain>
    </source>
</reference>
<evidence type="ECO:0000313" key="1">
    <source>
        <dbReference type="EMBL" id="ADP95959.1"/>
    </source>
</evidence>
<dbReference type="KEGG" id="mad:HP15_195"/>
<dbReference type="Proteomes" id="UP000007077">
    <property type="component" value="Chromosome"/>
</dbReference>
<protein>
    <submittedName>
        <fullName evidence="1">Uncharacterized protein</fullName>
    </submittedName>
</protein>
<name>E4PK29_MARAH</name>
<evidence type="ECO:0000313" key="2">
    <source>
        <dbReference type="Proteomes" id="UP000007077"/>
    </source>
</evidence>
<dbReference type="AlphaFoldDB" id="E4PK29"/>
<reference evidence="1 2" key="1">
    <citation type="journal article" date="2010" name="Stand. Genomic Sci.">
        <title>Complete genome sequence of Marinobacter adhaerens type strain (HP15), a diatom-interacting marine microorganism.</title>
        <authorList>
            <person name="Gardes A."/>
            <person name="Kaeppel E."/>
            <person name="Shehzad A."/>
            <person name="Seebah S."/>
            <person name="Teeling H."/>
            <person name="Yarza P."/>
            <person name="Glockner F.O."/>
            <person name="Grossart H.P."/>
            <person name="Ullrich M.S."/>
        </authorList>
    </citation>
    <scope>NUCLEOTIDE SEQUENCE [LARGE SCALE GENOMIC DNA]</scope>
    <source>
        <strain evidence="2">DSM 23420 / HP15</strain>
    </source>
</reference>